<dbReference type="Proteomes" id="UP000541444">
    <property type="component" value="Unassembled WGS sequence"/>
</dbReference>
<protein>
    <submittedName>
        <fullName evidence="2">Uncharacterized protein</fullName>
    </submittedName>
</protein>
<gene>
    <name evidence="2" type="ORF">GIB67_027534</name>
</gene>
<evidence type="ECO:0000256" key="1">
    <source>
        <dbReference type="SAM" id="MobiDB-lite"/>
    </source>
</evidence>
<proteinExistence type="predicted"/>
<sequence length="103" mass="12039">MKYLNPDAAEIAPLFEQGRSCSNRTRLVRTECCRNERKLSLEDPVRTDKVLFEQNWSIQNLDLLEKLKNCREETQTTPGTPELHRPPPPPHKHFYKPNQGSPR</sequence>
<reference evidence="2 3" key="1">
    <citation type="journal article" date="2020" name="IScience">
        <title>Genome Sequencing of the Endangered Kingdonia uniflora (Circaeasteraceae, Ranunculales) Reveals Potential Mechanisms of Evolutionary Specialization.</title>
        <authorList>
            <person name="Sun Y."/>
            <person name="Deng T."/>
            <person name="Zhang A."/>
            <person name="Moore M.J."/>
            <person name="Landis J.B."/>
            <person name="Lin N."/>
            <person name="Zhang H."/>
            <person name="Zhang X."/>
            <person name="Huang J."/>
            <person name="Zhang X."/>
            <person name="Sun H."/>
            <person name="Wang H."/>
        </authorList>
    </citation>
    <scope>NUCLEOTIDE SEQUENCE [LARGE SCALE GENOMIC DNA]</scope>
    <source>
        <strain evidence="2">TB1705</strain>
        <tissue evidence="2">Leaf</tissue>
    </source>
</reference>
<evidence type="ECO:0000313" key="2">
    <source>
        <dbReference type="EMBL" id="KAF6167756.1"/>
    </source>
</evidence>
<organism evidence="2 3">
    <name type="scientific">Kingdonia uniflora</name>
    <dbReference type="NCBI Taxonomy" id="39325"/>
    <lineage>
        <taxon>Eukaryota</taxon>
        <taxon>Viridiplantae</taxon>
        <taxon>Streptophyta</taxon>
        <taxon>Embryophyta</taxon>
        <taxon>Tracheophyta</taxon>
        <taxon>Spermatophyta</taxon>
        <taxon>Magnoliopsida</taxon>
        <taxon>Ranunculales</taxon>
        <taxon>Circaeasteraceae</taxon>
        <taxon>Kingdonia</taxon>
    </lineage>
</organism>
<comment type="caution">
    <text evidence="2">The sequence shown here is derived from an EMBL/GenBank/DDBJ whole genome shotgun (WGS) entry which is preliminary data.</text>
</comment>
<name>A0A7J7NKW4_9MAGN</name>
<dbReference type="AlphaFoldDB" id="A0A7J7NKW4"/>
<dbReference type="EMBL" id="JACGCM010000715">
    <property type="protein sequence ID" value="KAF6167756.1"/>
    <property type="molecule type" value="Genomic_DNA"/>
</dbReference>
<accession>A0A7J7NKW4</accession>
<evidence type="ECO:0000313" key="3">
    <source>
        <dbReference type="Proteomes" id="UP000541444"/>
    </source>
</evidence>
<feature type="region of interest" description="Disordered" evidence="1">
    <location>
        <begin position="71"/>
        <end position="103"/>
    </location>
</feature>
<keyword evidence="3" id="KW-1185">Reference proteome</keyword>